<keyword evidence="3" id="KW-0326">Glycosidase</keyword>
<sequence>MYKAIQELKTRAGLKYILVGFLLLAAAFGLGFISHDRTTSLVSQEAVVQQEPQITIQKQPPVIVQIEPEEETVSRKQYKVLSGDSLWTIANRIKPQNVEVKEYVKVLKVVNQDAGMHPGTMFEIPSADDLKEVMLPDVLIHFDITDETVINHLKKAEGTSESQAVLKRRLLGGKVGPSFKNGKFYPYRDSTGHFTIGYGHYLGKSEKDAVKYRNGISKRQAHNLLLSDMERTMNDFVLLLQRKRAVDLTVDQQRILYEMAYTMGCDKLAKFNKLWKSVENSNAHKFKKEIKNSLWYNQVGSNRVDLLLSSL</sequence>
<comment type="catalytic activity">
    <reaction evidence="3">
        <text>Hydrolysis of (1-&gt;4)-beta-linkages between N-acetylmuramic acid and N-acetyl-D-glucosamine residues in a peptidoglycan and between N-acetyl-D-glucosamine residues in chitodextrins.</text>
        <dbReference type="EC" id="3.2.1.17"/>
    </reaction>
</comment>
<dbReference type="GO" id="GO:0016998">
    <property type="term" value="P:cell wall macromolecule catabolic process"/>
    <property type="evidence" value="ECO:0007669"/>
    <property type="project" value="InterPro"/>
</dbReference>
<dbReference type="GO" id="GO:0031640">
    <property type="term" value="P:killing of cells of another organism"/>
    <property type="evidence" value="ECO:0007669"/>
    <property type="project" value="UniProtKB-KW"/>
</dbReference>
<feature type="transmembrane region" description="Helical" evidence="4">
    <location>
        <begin position="12"/>
        <end position="33"/>
    </location>
</feature>
<reference evidence="7" key="1">
    <citation type="submission" date="2016-01" db="EMBL/GenBank/DDBJ databases">
        <title>Isolation and Characterization of Enterobacteria phage CBB.</title>
        <authorList>
            <person name="Buttimer C.T.H."/>
            <person name="Hendrix H."/>
            <person name="Alexandre H."/>
            <person name="O'Mahony J."/>
            <person name="Lavigne R."/>
            <person name="Coffey A."/>
        </authorList>
    </citation>
    <scope>NUCLEOTIDE SEQUENCE [LARGE SCALE GENOMIC DNA]</scope>
</reference>
<keyword evidence="4" id="KW-0812">Transmembrane</keyword>
<dbReference type="SUPFAM" id="SSF53955">
    <property type="entry name" value="Lysozyme-like"/>
    <property type="match status" value="1"/>
</dbReference>
<evidence type="ECO:0000313" key="6">
    <source>
        <dbReference type="EMBL" id="AMM43752.1"/>
    </source>
</evidence>
<dbReference type="EMBL" id="KU574722">
    <property type="protein sequence ID" value="AMM43752.1"/>
    <property type="molecule type" value="Genomic_DNA"/>
</dbReference>
<organism evidence="6 7">
    <name type="scientific">Pectobacterium phage vB_PcaM_CBB</name>
    <dbReference type="NCBI Taxonomy" id="2772511"/>
    <lineage>
        <taxon>Viruses</taxon>
        <taxon>Duplodnaviria</taxon>
        <taxon>Heunggongvirae</taxon>
        <taxon>Uroviricota</taxon>
        <taxon>Caudoviricetes</taxon>
        <taxon>Mimasvirus</taxon>
        <taxon>Mimasvirus CBB</taxon>
    </lineage>
</organism>
<keyword evidence="4" id="KW-0472">Membrane</keyword>
<dbReference type="InterPro" id="IPR018392">
    <property type="entry name" value="LysM"/>
</dbReference>
<evidence type="ECO:0000256" key="4">
    <source>
        <dbReference type="SAM" id="Phobius"/>
    </source>
</evidence>
<feature type="domain" description="LysM" evidence="5">
    <location>
        <begin position="76"/>
        <end position="124"/>
    </location>
</feature>
<evidence type="ECO:0000259" key="5">
    <source>
        <dbReference type="PROSITE" id="PS51782"/>
    </source>
</evidence>
<evidence type="ECO:0000256" key="1">
    <source>
        <dbReference type="ARBA" id="ARBA00022529"/>
    </source>
</evidence>
<dbReference type="GO" id="GO:0003796">
    <property type="term" value="F:lysozyme activity"/>
    <property type="evidence" value="ECO:0007669"/>
    <property type="project" value="UniProtKB-EC"/>
</dbReference>
<keyword evidence="1 3" id="KW-0929">Antimicrobial</keyword>
<dbReference type="Pfam" id="PF00959">
    <property type="entry name" value="Phage_lysozyme"/>
    <property type="match status" value="1"/>
</dbReference>
<evidence type="ECO:0000256" key="3">
    <source>
        <dbReference type="RuleBase" id="RU003788"/>
    </source>
</evidence>
<comment type="similarity">
    <text evidence="3">Belongs to the glycosyl hydrolase 24 family.</text>
</comment>
<dbReference type="Gene3D" id="1.10.530.40">
    <property type="match status" value="1"/>
</dbReference>
<accession>A0A1L2CUQ1</accession>
<dbReference type="InterPro" id="IPR023346">
    <property type="entry name" value="Lysozyme-like_dom_sf"/>
</dbReference>
<dbReference type="PROSITE" id="PS51782">
    <property type="entry name" value="LYSM"/>
    <property type="match status" value="1"/>
</dbReference>
<dbReference type="InterPro" id="IPR023347">
    <property type="entry name" value="Lysozyme_dom_sf"/>
</dbReference>
<evidence type="ECO:0000256" key="2">
    <source>
        <dbReference type="ARBA" id="ARBA00022638"/>
    </source>
</evidence>
<keyword evidence="2 3" id="KW-0081">Bacteriolytic enzyme</keyword>
<evidence type="ECO:0000313" key="7">
    <source>
        <dbReference type="Proteomes" id="UP000223891"/>
    </source>
</evidence>
<gene>
    <name evidence="6" type="ORF">CBB_187</name>
</gene>
<dbReference type="Proteomes" id="UP000223891">
    <property type="component" value="Segment"/>
</dbReference>
<dbReference type="GO" id="GO:0042742">
    <property type="term" value="P:defense response to bacterium"/>
    <property type="evidence" value="ECO:0007669"/>
    <property type="project" value="UniProtKB-KW"/>
</dbReference>
<dbReference type="GO" id="GO:0009253">
    <property type="term" value="P:peptidoglycan catabolic process"/>
    <property type="evidence" value="ECO:0007669"/>
    <property type="project" value="InterPro"/>
</dbReference>
<keyword evidence="3" id="KW-0378">Hydrolase</keyword>
<protein>
    <recommendedName>
        <fullName evidence="3">Lysozyme</fullName>
        <ecNumber evidence="3">3.2.1.17</ecNumber>
    </recommendedName>
</protein>
<name>A0A1L2CUQ1_9CAUD</name>
<keyword evidence="4" id="KW-1133">Transmembrane helix</keyword>
<dbReference type="EC" id="3.2.1.17" evidence="3"/>
<keyword evidence="7" id="KW-1185">Reference proteome</keyword>
<dbReference type="InterPro" id="IPR002196">
    <property type="entry name" value="Glyco_hydro_24"/>
</dbReference>
<proteinExistence type="inferred from homology"/>